<evidence type="ECO:0000313" key="2">
    <source>
        <dbReference type="EMBL" id="AWW07964.1"/>
    </source>
</evidence>
<feature type="region of interest" description="Disordered" evidence="1">
    <location>
        <begin position="1"/>
        <end position="52"/>
    </location>
</feature>
<dbReference type="EMBL" id="MG999840">
    <property type="protein sequence ID" value="AWW07964.1"/>
    <property type="molecule type" value="Genomic_DNA"/>
</dbReference>
<name>A0A2Z4GZR2_HHV1</name>
<reference evidence="2" key="1">
    <citation type="journal article" date="2018" name="MSphere">
        <title>Ultrasensitive Capture of Human Herpes Simplex Virus Genomes Directly from Clinical Samples Reveals Extraordinarily Limited Evolution in Cell Culture.</title>
        <authorList>
            <person name="Greninger A.L."/>
            <person name="Roychoudhury P."/>
            <person name="Xie H."/>
            <person name="Casto A."/>
            <person name="Cent A."/>
            <person name="Pepper G."/>
            <person name="Koelle D.M."/>
            <person name="Huang M.L."/>
            <person name="Wald A."/>
            <person name="Johnston C."/>
            <person name="Jerome K.R."/>
        </authorList>
    </citation>
    <scope>NUCLEOTIDE SEQUENCE</scope>
    <source>
        <strain evidence="2">2006-57630</strain>
    </source>
</reference>
<accession>A0A2Z4GZR2</accession>
<proteinExistence type="predicted"/>
<sequence length="76" mass="7239">MDTSWAAVVSPPGAVSCSSGEMGGSDAPTMGGSAGAPAWGRAKGCGRGDALSPRPMDRWAAASFAAGGAAAPSRAT</sequence>
<protein>
    <submittedName>
        <fullName evidence="2">Uncharacterized protein</fullName>
    </submittedName>
</protein>
<evidence type="ECO:0000256" key="1">
    <source>
        <dbReference type="SAM" id="MobiDB-lite"/>
    </source>
</evidence>
<organism evidence="2">
    <name type="scientific">Human herpesvirus 1</name>
    <name type="common">HHV-1</name>
    <name type="synonym">Human herpes simplex virus 1</name>
    <dbReference type="NCBI Taxonomy" id="10298"/>
    <lineage>
        <taxon>Viruses</taxon>
        <taxon>Duplodnaviria</taxon>
        <taxon>Heunggongvirae</taxon>
        <taxon>Peploviricota</taxon>
        <taxon>Herviviricetes</taxon>
        <taxon>Herpesvirales</taxon>
        <taxon>Orthoherpesviridae</taxon>
        <taxon>Alphaherpesvirinae</taxon>
        <taxon>Simplexvirus</taxon>
        <taxon>Simplexvirus humanalpha1</taxon>
    </lineage>
</organism>
<organismHost>
    <name type="scientific">Homo sapiens</name>
    <name type="common">Human</name>
    <dbReference type="NCBI Taxonomy" id="9606"/>
</organismHost>